<accession>A0A9Q3D5G2</accession>
<feature type="domain" description="Chromo" evidence="1">
    <location>
        <begin position="417"/>
        <end position="478"/>
    </location>
</feature>
<dbReference type="PANTHER" id="PTHR37984:SF5">
    <property type="entry name" value="PROTEIN NYNRIN-LIKE"/>
    <property type="match status" value="1"/>
</dbReference>
<comment type="caution">
    <text evidence="3">The sequence shown here is derived from an EMBL/GenBank/DDBJ whole genome shotgun (WGS) entry which is preliminary data.</text>
</comment>
<sequence length="481" mass="55322">MNQLLTTFNSSTIFSKIDLRGAYSLLRIKEGAENLTSFRAKYGSYEYLVMPFGLTNAPDYFQNLVNDVFSELLDTFIVVYLDDIMVLSNSEEEHVRNVASVLQILRDNNLFSKASKCVLHASSVEYLGYVVSSDGLKIDSSKFQQILNCPQPKNIKALQSFLGFTNFYCCFIKITLKKSLLSLPSSKKTLLLSSMRELLAHWDEVLSEFHFTITYFPGRLGTLPVALSHQDNVYPERGVDFISKNHQDSYQVIKQDGIQESILFSIKAEIFSDLVEQIQKEVWQDKFYKEILKQLARNESVSDYTLEPQAKLLLFKDRVVLPRNEEIQLNILQTLWLASKNIKTKRPTEKLAERWLGPFEVLKMIGSHAYHLRLPQQWKSFHHVFHVSLLEPVKKSSIPNKNQLPPPPILVEEQEEWEVAQVLVSKLKRGKLWHLLKWKGFSEDPGRTTWEPAPNLTSSPDLVRNFHSLYPGKPGPNTPRA</sequence>
<dbReference type="InterPro" id="IPR043502">
    <property type="entry name" value="DNA/RNA_pol_sf"/>
</dbReference>
<dbReference type="InterPro" id="IPR016197">
    <property type="entry name" value="Chromo-like_dom_sf"/>
</dbReference>
<dbReference type="InterPro" id="IPR050951">
    <property type="entry name" value="Retrovirus_Pol_polyprotein"/>
</dbReference>
<evidence type="ECO:0000313" key="4">
    <source>
        <dbReference type="Proteomes" id="UP000765509"/>
    </source>
</evidence>
<dbReference type="Pfam" id="PF00078">
    <property type="entry name" value="RVT_1"/>
    <property type="match status" value="1"/>
</dbReference>
<dbReference type="InterPro" id="IPR000477">
    <property type="entry name" value="RT_dom"/>
</dbReference>
<evidence type="ECO:0000313" key="3">
    <source>
        <dbReference type="EMBL" id="MBW0497144.1"/>
    </source>
</evidence>
<dbReference type="InterPro" id="IPR043128">
    <property type="entry name" value="Rev_trsase/Diguanyl_cyclase"/>
</dbReference>
<keyword evidence="4" id="KW-1185">Reference proteome</keyword>
<proteinExistence type="predicted"/>
<dbReference type="InterPro" id="IPR000953">
    <property type="entry name" value="Chromo/chromo_shadow_dom"/>
</dbReference>
<dbReference type="CDD" id="cd00024">
    <property type="entry name" value="CD_CSD"/>
    <property type="match status" value="1"/>
</dbReference>
<dbReference type="SUPFAM" id="SSF54160">
    <property type="entry name" value="Chromo domain-like"/>
    <property type="match status" value="1"/>
</dbReference>
<name>A0A9Q3D5G2_9BASI</name>
<dbReference type="PROSITE" id="PS50013">
    <property type="entry name" value="CHROMO_2"/>
    <property type="match status" value="1"/>
</dbReference>
<feature type="domain" description="Reverse transcriptase" evidence="2">
    <location>
        <begin position="1"/>
        <end position="131"/>
    </location>
</feature>
<evidence type="ECO:0008006" key="5">
    <source>
        <dbReference type="Google" id="ProtNLM"/>
    </source>
</evidence>
<dbReference type="Pfam" id="PF24626">
    <property type="entry name" value="SH3_Tf2-1"/>
    <property type="match status" value="1"/>
</dbReference>
<dbReference type="Gene3D" id="3.30.70.270">
    <property type="match status" value="2"/>
</dbReference>
<dbReference type="AlphaFoldDB" id="A0A9Q3D5G2"/>
<gene>
    <name evidence="3" type="ORF">O181_036859</name>
</gene>
<dbReference type="SUPFAM" id="SSF56672">
    <property type="entry name" value="DNA/RNA polymerases"/>
    <property type="match status" value="1"/>
</dbReference>
<dbReference type="Gene3D" id="2.40.50.40">
    <property type="match status" value="1"/>
</dbReference>
<dbReference type="InterPro" id="IPR056924">
    <property type="entry name" value="SH3_Tf2-1"/>
</dbReference>
<reference evidence="3" key="1">
    <citation type="submission" date="2021-03" db="EMBL/GenBank/DDBJ databases">
        <title>Draft genome sequence of rust myrtle Austropuccinia psidii MF-1, a brazilian biotype.</title>
        <authorList>
            <person name="Quecine M.C."/>
            <person name="Pachon D.M.R."/>
            <person name="Bonatelli M.L."/>
            <person name="Correr F.H."/>
            <person name="Franceschini L.M."/>
            <person name="Leite T.F."/>
            <person name="Margarido G.R.A."/>
            <person name="Almeida C.A."/>
            <person name="Ferrarezi J.A."/>
            <person name="Labate C.A."/>
        </authorList>
    </citation>
    <scope>NUCLEOTIDE SEQUENCE</scope>
    <source>
        <strain evidence="3">MF-1</strain>
    </source>
</reference>
<dbReference type="Proteomes" id="UP000765509">
    <property type="component" value="Unassembled WGS sequence"/>
</dbReference>
<dbReference type="OrthoDB" id="2505288at2759"/>
<evidence type="ECO:0000259" key="1">
    <source>
        <dbReference type="PROSITE" id="PS50013"/>
    </source>
</evidence>
<dbReference type="PROSITE" id="PS50878">
    <property type="entry name" value="RT_POL"/>
    <property type="match status" value="1"/>
</dbReference>
<organism evidence="3 4">
    <name type="scientific">Austropuccinia psidii MF-1</name>
    <dbReference type="NCBI Taxonomy" id="1389203"/>
    <lineage>
        <taxon>Eukaryota</taxon>
        <taxon>Fungi</taxon>
        <taxon>Dikarya</taxon>
        <taxon>Basidiomycota</taxon>
        <taxon>Pucciniomycotina</taxon>
        <taxon>Pucciniomycetes</taxon>
        <taxon>Pucciniales</taxon>
        <taxon>Sphaerophragmiaceae</taxon>
        <taxon>Austropuccinia</taxon>
    </lineage>
</organism>
<dbReference type="EMBL" id="AVOT02014017">
    <property type="protein sequence ID" value="MBW0497144.1"/>
    <property type="molecule type" value="Genomic_DNA"/>
</dbReference>
<dbReference type="CDD" id="cd01647">
    <property type="entry name" value="RT_LTR"/>
    <property type="match status" value="1"/>
</dbReference>
<evidence type="ECO:0000259" key="2">
    <source>
        <dbReference type="PROSITE" id="PS50878"/>
    </source>
</evidence>
<dbReference type="GO" id="GO:0006338">
    <property type="term" value="P:chromatin remodeling"/>
    <property type="evidence" value="ECO:0007669"/>
    <property type="project" value="UniProtKB-ARBA"/>
</dbReference>
<protein>
    <recommendedName>
        <fullName evidence="5">Chromo domain-containing protein</fullName>
    </recommendedName>
</protein>
<dbReference type="PANTHER" id="PTHR37984">
    <property type="entry name" value="PROTEIN CBG26694"/>
    <property type="match status" value="1"/>
</dbReference>